<accession>A0A843YI19</accession>
<dbReference type="CDD" id="cd01847">
    <property type="entry name" value="Triacylglycerol_lipase_like"/>
    <property type="match status" value="1"/>
</dbReference>
<organism evidence="5 6">
    <name type="scientific">Glaciimonas soli</name>
    <dbReference type="NCBI Taxonomy" id="2590999"/>
    <lineage>
        <taxon>Bacteria</taxon>
        <taxon>Pseudomonadati</taxon>
        <taxon>Pseudomonadota</taxon>
        <taxon>Betaproteobacteria</taxon>
        <taxon>Burkholderiales</taxon>
        <taxon>Oxalobacteraceae</taxon>
        <taxon>Glaciimonas</taxon>
    </lineage>
</organism>
<dbReference type="PIRSF" id="PIRSF037375">
    <property type="entry name" value="Autotrns_EstA"/>
    <property type="match status" value="1"/>
</dbReference>
<dbReference type="SMART" id="SM00869">
    <property type="entry name" value="Autotransporter"/>
    <property type="match status" value="1"/>
</dbReference>
<dbReference type="Pfam" id="PF03797">
    <property type="entry name" value="Autotransporter"/>
    <property type="match status" value="1"/>
</dbReference>
<dbReference type="InterPro" id="IPR017186">
    <property type="entry name" value="Lipase_autotranspt_EstA"/>
</dbReference>
<evidence type="ECO:0000256" key="1">
    <source>
        <dbReference type="ARBA" id="ARBA00008668"/>
    </source>
</evidence>
<dbReference type="OrthoDB" id="5292073at2"/>
<evidence type="ECO:0000313" key="6">
    <source>
        <dbReference type="Proteomes" id="UP000451565"/>
    </source>
</evidence>
<evidence type="ECO:0000256" key="3">
    <source>
        <dbReference type="PIRSR" id="PIRSR037375-1"/>
    </source>
</evidence>
<dbReference type="SUPFAM" id="SSF52266">
    <property type="entry name" value="SGNH hydrolase"/>
    <property type="match status" value="1"/>
</dbReference>
<evidence type="ECO:0000313" key="5">
    <source>
        <dbReference type="EMBL" id="MQQ99398.1"/>
    </source>
</evidence>
<reference evidence="5 6" key="1">
    <citation type="submission" date="2019-10" db="EMBL/GenBank/DDBJ databases">
        <title>Glaciimonas soli sp. nov., a psychrophilic bacterium isolated from the forest soil of a high elevation mountain in Taiwan.</title>
        <authorList>
            <person name="Wang L.-T."/>
            <person name="Shieh W.Y."/>
        </authorList>
    </citation>
    <scope>NUCLEOTIDE SEQUENCE [LARGE SCALE GENOMIC DNA]</scope>
    <source>
        <strain evidence="5 6">GS1</strain>
    </source>
</reference>
<dbReference type="EMBL" id="WINI01000001">
    <property type="protein sequence ID" value="MQQ99398.1"/>
    <property type="molecule type" value="Genomic_DNA"/>
</dbReference>
<dbReference type="InterPro" id="IPR036709">
    <property type="entry name" value="Autotransporte_beta_dom_sf"/>
</dbReference>
<dbReference type="Gene3D" id="2.40.128.130">
    <property type="entry name" value="Autotransporter beta-domain"/>
    <property type="match status" value="1"/>
</dbReference>
<dbReference type="Proteomes" id="UP000451565">
    <property type="component" value="Unassembled WGS sequence"/>
</dbReference>
<evidence type="ECO:0000256" key="2">
    <source>
        <dbReference type="ARBA" id="ARBA00022729"/>
    </source>
</evidence>
<dbReference type="PANTHER" id="PTHR45642">
    <property type="entry name" value="GDSL ESTERASE/LIPASE EXL3"/>
    <property type="match status" value="1"/>
</dbReference>
<dbReference type="InterPro" id="IPR006315">
    <property type="entry name" value="OM_autotransptr_brl_dom"/>
</dbReference>
<name>A0A843YI19_9BURK</name>
<dbReference type="InterPro" id="IPR005546">
    <property type="entry name" value="Autotransporte_beta"/>
</dbReference>
<dbReference type="PROSITE" id="PS51208">
    <property type="entry name" value="AUTOTRANSPORTER"/>
    <property type="match status" value="1"/>
</dbReference>
<dbReference type="Pfam" id="PF00657">
    <property type="entry name" value="Lipase_GDSL"/>
    <property type="match status" value="1"/>
</dbReference>
<feature type="active site" description="Nucleophile" evidence="3">
    <location>
        <position position="63"/>
    </location>
</feature>
<dbReference type="RefSeq" id="WP_153232980.1">
    <property type="nucleotide sequence ID" value="NZ_WINI01000001.1"/>
</dbReference>
<gene>
    <name evidence="5" type="ORF">GEV47_01690</name>
</gene>
<comment type="similarity">
    <text evidence="1">Belongs to the 'GDSL' lipolytic enzyme family.</text>
</comment>
<dbReference type="InterPro" id="IPR050592">
    <property type="entry name" value="GDSL_lipolytic_enzyme"/>
</dbReference>
<dbReference type="GO" id="GO:0016788">
    <property type="term" value="F:hydrolase activity, acting on ester bonds"/>
    <property type="evidence" value="ECO:0007669"/>
    <property type="project" value="InterPro"/>
</dbReference>
<dbReference type="GO" id="GO:0019867">
    <property type="term" value="C:outer membrane"/>
    <property type="evidence" value="ECO:0007669"/>
    <property type="project" value="InterPro"/>
</dbReference>
<feature type="domain" description="Autotransporter" evidence="4">
    <location>
        <begin position="383"/>
        <end position="662"/>
    </location>
</feature>
<dbReference type="PANTHER" id="PTHR45642:SF141">
    <property type="entry name" value="SECRETED EFFECTOR PROTEIN SSEJ"/>
    <property type="match status" value="1"/>
</dbReference>
<comment type="caution">
    <text evidence="5">The sequence shown here is derived from an EMBL/GenBank/DDBJ whole genome shotgun (WGS) entry which is preliminary data.</text>
</comment>
<sequence length="662" mass="69502">MLPLSFKRLRSAASVASVFQPSAQKSRATYLLFLSALASCVSMGVTTNAYAGDFSQMVFFGDSLTDSGFFKGVGQQASYTTNPDPVWAQILARDNGLTANPAYVLTPSGVQALGGTDYAVGGARVSTQAGYTSDVVPTATQQVEGYIAANNGKLDSRGLYSVWAGANDVFAYTEQNIGGLLNPATQAATVQTILAQVSGEAVNVVGLLGQLQHAGAGTVMVVNLPNIGNTPDAAAGGALLQQLWTGEAYTFNQALNAGISKLGGNVVALDAYSLLDEVIANPGRYGFTNATSPACTSVTPGTTSIDSGYCTRATLVAPNANLTYVFADGVHPTGAAHAVLAQYAESVLLAPSQISMLAEVPLAGAQTLTQAIDNRYRLNAAVLAPGHSDAYAMYNYSHQSLDHSDNTQGLDGNANSLTAGIDHAITQNWLIGGAASFLQNKTDFGNNTGNFKVNQAMFALYSQYRQGPWAINAIGMLGNLDYSNVTRLIQLGAYQRSETGTTGGSQGLFRVGTQYDFDLGSFTASPIANLTWQNVSVDGYDEIGNDSTSMHFDKQTLHSLVSSLGAQLTTTTQLGGYTVMPFAKLAWEHENDNSVRDVRAHVTDMAGSFGLPAYLGAENTTRFDIGANVVLGANFTAYAAYDLQYASGSTINSFQLGLKKAF</sequence>
<dbReference type="AlphaFoldDB" id="A0A843YI19"/>
<dbReference type="SUPFAM" id="SSF103515">
    <property type="entry name" value="Autotransporter"/>
    <property type="match status" value="1"/>
</dbReference>
<evidence type="ECO:0000259" key="4">
    <source>
        <dbReference type="PROSITE" id="PS51208"/>
    </source>
</evidence>
<feature type="active site" evidence="3">
    <location>
        <position position="328"/>
    </location>
</feature>
<dbReference type="Gene3D" id="3.40.50.1110">
    <property type="entry name" value="SGNH hydrolase"/>
    <property type="match status" value="1"/>
</dbReference>
<protein>
    <submittedName>
        <fullName evidence="5">Autotransporter domain-containing protein</fullName>
    </submittedName>
</protein>
<dbReference type="InterPro" id="IPR036514">
    <property type="entry name" value="SGNH_hydro_sf"/>
</dbReference>
<dbReference type="InterPro" id="IPR001087">
    <property type="entry name" value="GDSL"/>
</dbReference>
<proteinExistence type="inferred from homology"/>
<dbReference type="NCBIfam" id="TIGR01414">
    <property type="entry name" value="autotrans_barl"/>
    <property type="match status" value="1"/>
</dbReference>
<keyword evidence="6" id="KW-1185">Reference proteome</keyword>
<feature type="active site" evidence="3">
    <location>
        <position position="331"/>
    </location>
</feature>
<keyword evidence="2" id="KW-0732">Signal</keyword>